<proteinExistence type="predicted"/>
<sequence length="133" mass="15086">MFDSETLKFAIPAVIAIVGWFAAHQFNVYRDIQNKRRDLRIQFLLDAYRRLESAANRAKQTEDQKQAFESAVADIQLLGTTAQVEATITYLQKHAAGSGAKIDEVLRLLRKDLRRELGLSGQVENAVVFRFTC</sequence>
<evidence type="ECO:0000313" key="3">
    <source>
        <dbReference type="EMBL" id="MEC5385562.1"/>
    </source>
</evidence>
<name>A0ABU6K0V4_9RHOO</name>
<dbReference type="EMBL" id="JAYXHS010000001">
    <property type="protein sequence ID" value="MEC5385562.1"/>
    <property type="molecule type" value="Genomic_DNA"/>
</dbReference>
<dbReference type="RefSeq" id="WP_327598514.1">
    <property type="nucleotide sequence ID" value="NZ_JAYXHS010000001.1"/>
</dbReference>
<keyword evidence="2" id="KW-0472">Membrane</keyword>
<organism evidence="3 4">
    <name type="scientific">Uliginosibacterium silvisoli</name>
    <dbReference type="NCBI Taxonomy" id="3114758"/>
    <lineage>
        <taxon>Bacteria</taxon>
        <taxon>Pseudomonadati</taxon>
        <taxon>Pseudomonadota</taxon>
        <taxon>Betaproteobacteria</taxon>
        <taxon>Rhodocyclales</taxon>
        <taxon>Zoogloeaceae</taxon>
        <taxon>Uliginosibacterium</taxon>
    </lineage>
</organism>
<evidence type="ECO:0000313" key="4">
    <source>
        <dbReference type="Proteomes" id="UP001331561"/>
    </source>
</evidence>
<evidence type="ECO:0000256" key="1">
    <source>
        <dbReference type="SAM" id="Coils"/>
    </source>
</evidence>
<keyword evidence="1" id="KW-0175">Coiled coil</keyword>
<gene>
    <name evidence="3" type="ORF">VVD49_07490</name>
</gene>
<keyword evidence="4" id="KW-1185">Reference proteome</keyword>
<keyword evidence="2" id="KW-1133">Transmembrane helix</keyword>
<feature type="transmembrane region" description="Helical" evidence="2">
    <location>
        <begin position="6"/>
        <end position="29"/>
    </location>
</feature>
<protein>
    <submittedName>
        <fullName evidence="3">Uncharacterized protein</fullName>
    </submittedName>
</protein>
<comment type="caution">
    <text evidence="3">The sequence shown here is derived from an EMBL/GenBank/DDBJ whole genome shotgun (WGS) entry which is preliminary data.</text>
</comment>
<feature type="coiled-coil region" evidence="1">
    <location>
        <begin position="41"/>
        <end position="71"/>
    </location>
</feature>
<reference evidence="3 4" key="1">
    <citation type="submission" date="2024-01" db="EMBL/GenBank/DDBJ databases">
        <title>Uliginosibacterium soil sp. nov.</title>
        <authorList>
            <person name="Lv Y."/>
        </authorList>
    </citation>
    <scope>NUCLEOTIDE SEQUENCE [LARGE SCALE GENOMIC DNA]</scope>
    <source>
        <strain evidence="3 4">H3</strain>
    </source>
</reference>
<dbReference type="Proteomes" id="UP001331561">
    <property type="component" value="Unassembled WGS sequence"/>
</dbReference>
<keyword evidence="2" id="KW-0812">Transmembrane</keyword>
<accession>A0ABU6K0V4</accession>
<evidence type="ECO:0000256" key="2">
    <source>
        <dbReference type="SAM" id="Phobius"/>
    </source>
</evidence>